<sequence>MRKWETLTKDEKEIITMMKMQEIGPDELLQRMRNSGKMNEQAIEGLKKALDDVSQFLVH</sequence>
<gene>
    <name evidence="1" type="ORF">SBF1_2320008</name>
</gene>
<protein>
    <submittedName>
        <fullName evidence="1">Uncharacterized protein</fullName>
    </submittedName>
</protein>
<accession>A0A2U3KLY7</accession>
<dbReference type="EMBL" id="OMOF01000149">
    <property type="protein sequence ID" value="SPF40668.1"/>
    <property type="molecule type" value="Genomic_DNA"/>
</dbReference>
<dbReference type="OrthoDB" id="1799271at2"/>
<dbReference type="Proteomes" id="UP000238916">
    <property type="component" value="Unassembled WGS sequence"/>
</dbReference>
<name>A0A2U3KLY7_9FIRM</name>
<evidence type="ECO:0000313" key="2">
    <source>
        <dbReference type="Proteomes" id="UP000238916"/>
    </source>
</evidence>
<proteinExistence type="predicted"/>
<dbReference type="AlphaFoldDB" id="A0A2U3KLY7"/>
<organism evidence="1 2">
    <name type="scientific">Candidatus Desulfosporosinus infrequens</name>
    <dbReference type="NCBI Taxonomy" id="2043169"/>
    <lineage>
        <taxon>Bacteria</taxon>
        <taxon>Bacillati</taxon>
        <taxon>Bacillota</taxon>
        <taxon>Clostridia</taxon>
        <taxon>Eubacteriales</taxon>
        <taxon>Desulfitobacteriaceae</taxon>
        <taxon>Desulfosporosinus</taxon>
    </lineage>
</organism>
<reference evidence="2" key="1">
    <citation type="submission" date="2018-02" db="EMBL/GenBank/DDBJ databases">
        <authorList>
            <person name="Hausmann B."/>
        </authorList>
    </citation>
    <scope>NUCLEOTIDE SEQUENCE [LARGE SCALE GENOMIC DNA]</scope>
    <source>
        <strain evidence="2">Peat soil MAG SbF1</strain>
    </source>
</reference>
<evidence type="ECO:0000313" key="1">
    <source>
        <dbReference type="EMBL" id="SPF40668.1"/>
    </source>
</evidence>